<organism evidence="2 3">
    <name type="scientific">Roseicitreum antarcticum</name>
    <dbReference type="NCBI Taxonomy" id="564137"/>
    <lineage>
        <taxon>Bacteria</taxon>
        <taxon>Pseudomonadati</taxon>
        <taxon>Pseudomonadota</taxon>
        <taxon>Alphaproteobacteria</taxon>
        <taxon>Rhodobacterales</taxon>
        <taxon>Paracoccaceae</taxon>
        <taxon>Roseicitreum</taxon>
    </lineage>
</organism>
<dbReference type="OrthoDB" id="4463518at2"/>
<dbReference type="Pfam" id="PF13884">
    <property type="entry name" value="Peptidase_S74"/>
    <property type="match status" value="1"/>
</dbReference>
<sequence length="314" mass="32915">MGKSAPGPDPRMGEAALMSAQTGERYLAHMQGLSSITQGWAEEDRERYQTTFQPLEDQMIEDAQNYDSPERRAAAASEAVADVRQQSAMAGQQRNRQMGAMGVNPASGRFAGETRRAGTAESLSAAGAGNMARRQVEAGGEARMASVVNMGRGMAVNPATSMGMAGNMSAQGHTGAMQGHGQMANIFGQQHSAQMAQFNANNSTMGGIGGALGSIVGALPFTSDENAKKNKSKAIGVLDAVKNMRVEQWDYKAGEGDGGRHVGPYAQEFQRETGLGDGKSISVIDAIGVNMGATKELAAQVERLEKAISIKEAA</sequence>
<keyword evidence="3" id="KW-1185">Reference proteome</keyword>
<gene>
    <name evidence="2" type="ORF">SAMN04488238_11824</name>
</gene>
<evidence type="ECO:0000259" key="1">
    <source>
        <dbReference type="Pfam" id="PF13884"/>
    </source>
</evidence>
<dbReference type="RefSeq" id="WP_092892198.1">
    <property type="nucleotide sequence ID" value="NZ_CP061502.1"/>
</dbReference>
<protein>
    <submittedName>
        <fullName evidence="2">Chaperone of endosialidase</fullName>
    </submittedName>
</protein>
<evidence type="ECO:0000313" key="2">
    <source>
        <dbReference type="EMBL" id="SDX74148.1"/>
    </source>
</evidence>
<accession>A0A1H3E7C9</accession>
<proteinExistence type="predicted"/>
<dbReference type="AlphaFoldDB" id="A0A1H3E7C9"/>
<dbReference type="EMBL" id="FNOM01000018">
    <property type="protein sequence ID" value="SDX74148.1"/>
    <property type="molecule type" value="Genomic_DNA"/>
</dbReference>
<dbReference type="Proteomes" id="UP000198539">
    <property type="component" value="Unassembled WGS sequence"/>
</dbReference>
<feature type="domain" description="Peptidase S74" evidence="1">
    <location>
        <begin position="223"/>
        <end position="270"/>
    </location>
</feature>
<dbReference type="STRING" id="564137.SAMN04488238_11824"/>
<dbReference type="InterPro" id="IPR030392">
    <property type="entry name" value="S74_ICA"/>
</dbReference>
<reference evidence="2 3" key="1">
    <citation type="submission" date="2016-10" db="EMBL/GenBank/DDBJ databases">
        <authorList>
            <person name="de Groot N.N."/>
        </authorList>
    </citation>
    <scope>NUCLEOTIDE SEQUENCE [LARGE SCALE GENOMIC DNA]</scope>
    <source>
        <strain evidence="2 3">CGMCC 1.8894</strain>
    </source>
</reference>
<evidence type="ECO:0000313" key="3">
    <source>
        <dbReference type="Proteomes" id="UP000198539"/>
    </source>
</evidence>
<name>A0A1H3E7C9_9RHOB</name>